<dbReference type="AlphaFoldDB" id="A0A0A9BS68"/>
<name>A0A0A9BS68_ARUDO</name>
<dbReference type="EMBL" id="GBRH01232862">
    <property type="protein sequence ID" value="JAD65033.1"/>
    <property type="molecule type" value="Transcribed_RNA"/>
</dbReference>
<sequence>MPPLEIRFSRDQRLQQLFNQYTHTIMTILQH</sequence>
<reference evidence="1" key="1">
    <citation type="submission" date="2014-09" db="EMBL/GenBank/DDBJ databases">
        <authorList>
            <person name="Magalhaes I.L.F."/>
            <person name="Oliveira U."/>
            <person name="Santos F.R."/>
            <person name="Vidigal T.H.D.A."/>
            <person name="Brescovit A.D."/>
            <person name="Santos A.J."/>
        </authorList>
    </citation>
    <scope>NUCLEOTIDE SEQUENCE</scope>
    <source>
        <tissue evidence="1">Shoot tissue taken approximately 20 cm above the soil surface</tissue>
    </source>
</reference>
<organism evidence="1">
    <name type="scientific">Arundo donax</name>
    <name type="common">Giant reed</name>
    <name type="synonym">Donax arundinaceus</name>
    <dbReference type="NCBI Taxonomy" id="35708"/>
    <lineage>
        <taxon>Eukaryota</taxon>
        <taxon>Viridiplantae</taxon>
        <taxon>Streptophyta</taxon>
        <taxon>Embryophyta</taxon>
        <taxon>Tracheophyta</taxon>
        <taxon>Spermatophyta</taxon>
        <taxon>Magnoliopsida</taxon>
        <taxon>Liliopsida</taxon>
        <taxon>Poales</taxon>
        <taxon>Poaceae</taxon>
        <taxon>PACMAD clade</taxon>
        <taxon>Arundinoideae</taxon>
        <taxon>Arundineae</taxon>
        <taxon>Arundo</taxon>
    </lineage>
</organism>
<proteinExistence type="predicted"/>
<reference evidence="1" key="2">
    <citation type="journal article" date="2015" name="Data Brief">
        <title>Shoot transcriptome of the giant reed, Arundo donax.</title>
        <authorList>
            <person name="Barrero R.A."/>
            <person name="Guerrero F.D."/>
            <person name="Moolhuijzen P."/>
            <person name="Goolsby J.A."/>
            <person name="Tidwell J."/>
            <person name="Bellgard S.E."/>
            <person name="Bellgard M.I."/>
        </authorList>
    </citation>
    <scope>NUCLEOTIDE SEQUENCE</scope>
    <source>
        <tissue evidence="1">Shoot tissue taken approximately 20 cm above the soil surface</tissue>
    </source>
</reference>
<accession>A0A0A9BS68</accession>
<evidence type="ECO:0000313" key="1">
    <source>
        <dbReference type="EMBL" id="JAD65033.1"/>
    </source>
</evidence>
<protein>
    <submittedName>
        <fullName evidence="1">Uncharacterized protein</fullName>
    </submittedName>
</protein>